<dbReference type="SUPFAM" id="SSF50447">
    <property type="entry name" value="Translation proteins"/>
    <property type="match status" value="1"/>
</dbReference>
<dbReference type="InterPro" id="IPR009000">
    <property type="entry name" value="Transl_B-barrel_sf"/>
</dbReference>
<dbReference type="InterPro" id="IPR038664">
    <property type="entry name" value="Gar1/Naf1_Cbf5-bd_sf"/>
</dbReference>
<dbReference type="Proteomes" id="UP000011081">
    <property type="component" value="Unassembled WGS sequence"/>
</dbReference>
<evidence type="ECO:0000313" key="2">
    <source>
        <dbReference type="EMBL" id="ELA46096.1"/>
    </source>
</evidence>
<keyword evidence="1" id="KW-0698">rRNA processing</keyword>
<dbReference type="GO" id="GO:0003723">
    <property type="term" value="F:RNA binding"/>
    <property type="evidence" value="ECO:0007669"/>
    <property type="project" value="UniProtKB-KW"/>
</dbReference>
<evidence type="ECO:0000313" key="3">
    <source>
        <dbReference type="Proteomes" id="UP000011081"/>
    </source>
</evidence>
<dbReference type="GO" id="GO:0006364">
    <property type="term" value="P:rRNA processing"/>
    <property type="evidence" value="ECO:0007669"/>
    <property type="project" value="UniProtKB-KW"/>
</dbReference>
<sequence>MIFVPLSLCFRTVDKTSLRWYTKIFVLAPMRSSPHLTKRKFTNAQKIILGTLTHKMDDLLVLKLVTKDVPYPNTKVYAERGVGTVDEIFGKLDEMYCSVKGLKDGKHFYVEDNRFISRDRLESGGLAVNNKGKRKNEDRGKMGTRMNFKGKKEEVVKDSGYNFKVGRKNKRR</sequence>
<dbReference type="Pfam" id="PF04410">
    <property type="entry name" value="Gar1"/>
    <property type="match status" value="1"/>
</dbReference>
<dbReference type="InterPro" id="IPR007504">
    <property type="entry name" value="H/ACA_rnp_Gar1/Naf1"/>
</dbReference>
<dbReference type="HOGENOM" id="CLU_1628215_0_0_1"/>
<keyword evidence="1" id="KW-0687">Ribonucleoprotein</keyword>
<keyword evidence="1" id="KW-0694">RNA-binding</keyword>
<keyword evidence="3" id="KW-1185">Reference proteome</keyword>
<reference evidence="3" key="1">
    <citation type="submission" date="2011-03" db="EMBL/GenBank/DDBJ databases">
        <title>The genome sequence of Vavraia culicis strain floridensis.</title>
        <authorList>
            <consortium name="The Broad Institute Genome Sequencing Platform"/>
            <person name="Cuomo C."/>
            <person name="Becnel J."/>
            <person name="Sanscrainte N."/>
            <person name="Young S.K."/>
            <person name="Zeng Q."/>
            <person name="Gargeya S."/>
            <person name="Fitzgerald M."/>
            <person name="Haas B."/>
            <person name="Abouelleil A."/>
            <person name="Alvarado L."/>
            <person name="Arachchi H.M."/>
            <person name="Berlin A."/>
            <person name="Chapman S.B."/>
            <person name="Gearin G."/>
            <person name="Goldberg J."/>
            <person name="Griggs A."/>
            <person name="Gujja S."/>
            <person name="Hansen M."/>
            <person name="Heiman D."/>
            <person name="Howarth C."/>
            <person name="Larimer J."/>
            <person name="Lui A."/>
            <person name="MacDonald P.J.P."/>
            <person name="McCowen C."/>
            <person name="Montmayeur A."/>
            <person name="Murphy C."/>
            <person name="Neiman D."/>
            <person name="Pearson M."/>
            <person name="Priest M."/>
            <person name="Roberts A."/>
            <person name="Saif S."/>
            <person name="Shea T."/>
            <person name="Sisk P."/>
            <person name="Stolte C."/>
            <person name="Sykes S."/>
            <person name="Wortman J."/>
            <person name="Nusbaum C."/>
            <person name="Birren B."/>
        </authorList>
    </citation>
    <scope>NUCLEOTIDE SEQUENCE [LARGE SCALE GENOMIC DNA]</scope>
    <source>
        <strain evidence="3">floridensis</strain>
    </source>
</reference>
<dbReference type="VEuPathDB" id="MicrosporidiaDB:VCUG_02404"/>
<dbReference type="Gene3D" id="2.40.10.230">
    <property type="entry name" value="Probable tRNA pseudouridine synthase domain"/>
    <property type="match status" value="1"/>
</dbReference>
<dbReference type="STRING" id="948595.L2GR18"/>
<accession>L2GR18</accession>
<organism evidence="2 3">
    <name type="scientific">Vavraia culicis (isolate floridensis)</name>
    <name type="common">Microsporidian parasite</name>
    <dbReference type="NCBI Taxonomy" id="948595"/>
    <lineage>
        <taxon>Eukaryota</taxon>
        <taxon>Fungi</taxon>
        <taxon>Fungi incertae sedis</taxon>
        <taxon>Microsporidia</taxon>
        <taxon>Pleistophoridae</taxon>
        <taxon>Vavraia</taxon>
    </lineage>
</organism>
<dbReference type="RefSeq" id="XP_008075412.1">
    <property type="nucleotide sequence ID" value="XM_008077221.1"/>
</dbReference>
<keyword evidence="1" id="KW-0690">Ribosome biogenesis</keyword>
<protein>
    <recommendedName>
        <fullName evidence="1">H/ACA ribonucleoprotein complex subunit</fullName>
    </recommendedName>
</protein>
<gene>
    <name evidence="2" type="ORF">VCUG_02404</name>
</gene>
<dbReference type="GO" id="GO:0005730">
    <property type="term" value="C:nucleolus"/>
    <property type="evidence" value="ECO:0007669"/>
    <property type="project" value="UniProtKB-SubCell"/>
</dbReference>
<dbReference type="GO" id="GO:0001522">
    <property type="term" value="P:pseudouridine synthesis"/>
    <property type="evidence" value="ECO:0007669"/>
    <property type="project" value="InterPro"/>
</dbReference>
<dbReference type="GeneID" id="19880266"/>
<dbReference type="OMA" id="GKLDEMY"/>
<name>L2GR18_VAVCU</name>
<dbReference type="GO" id="GO:1990904">
    <property type="term" value="C:ribonucleoprotein complex"/>
    <property type="evidence" value="ECO:0007669"/>
    <property type="project" value="UniProtKB-KW"/>
</dbReference>
<dbReference type="AlphaFoldDB" id="L2GR18"/>
<proteinExistence type="inferred from homology"/>
<keyword evidence="1" id="KW-0539">Nucleus</keyword>
<dbReference type="OrthoDB" id="2187159at2759"/>
<dbReference type="EMBL" id="GL877464">
    <property type="protein sequence ID" value="ELA46096.1"/>
    <property type="molecule type" value="Genomic_DNA"/>
</dbReference>
<dbReference type="InParanoid" id="L2GR18"/>
<comment type="subcellular location">
    <subcellularLocation>
        <location evidence="1">Nucleus</location>
        <location evidence="1">Nucleolus</location>
    </subcellularLocation>
</comment>
<evidence type="ECO:0000256" key="1">
    <source>
        <dbReference type="RuleBase" id="RU364004"/>
    </source>
</evidence>
<comment type="function">
    <text evidence="1">Required for ribosome biogenesis. Part of a complex which catalyzes pseudouridylation of rRNA. This involves the isomerization of uridine such that the ribose is subsequently attached to C5, instead of the normal N1. Pseudouridine ("psi") residues may serve to stabilize the conformation of rRNAs.</text>
</comment>
<comment type="similarity">
    <text evidence="1">Belongs to the GAR1 family.</text>
</comment>
<comment type="subunit">
    <text evidence="1">Component of the small nucleolar ribonucleoprotein particles containing H/ACA-type snoRNAs (H/ACA snoRNPs).</text>
</comment>